<keyword evidence="4 8" id="KW-1133">Transmembrane helix</keyword>
<evidence type="ECO:0000256" key="2">
    <source>
        <dbReference type="ARBA" id="ARBA00022448"/>
    </source>
</evidence>
<name>A0A2P7ZUE0_9PEZI</name>
<keyword evidence="2" id="KW-0813">Transport</keyword>
<evidence type="ECO:0000256" key="8">
    <source>
        <dbReference type="SAM" id="Phobius"/>
    </source>
</evidence>
<dbReference type="Pfam" id="PF07690">
    <property type="entry name" value="MFS_1"/>
    <property type="match status" value="1"/>
</dbReference>
<evidence type="ECO:0000256" key="5">
    <source>
        <dbReference type="ARBA" id="ARBA00023136"/>
    </source>
</evidence>
<dbReference type="AlphaFoldDB" id="A0A2P7ZUE0"/>
<evidence type="ECO:0000313" key="10">
    <source>
        <dbReference type="EMBL" id="PSK51840.1"/>
    </source>
</evidence>
<evidence type="ECO:0000259" key="9">
    <source>
        <dbReference type="PROSITE" id="PS50850"/>
    </source>
</evidence>
<feature type="transmembrane region" description="Helical" evidence="8">
    <location>
        <begin position="436"/>
        <end position="458"/>
    </location>
</feature>
<feature type="compositionally biased region" description="Basic and acidic residues" evidence="7">
    <location>
        <begin position="1"/>
        <end position="13"/>
    </location>
</feature>
<dbReference type="Proteomes" id="UP000243723">
    <property type="component" value="Unassembled WGS sequence"/>
</dbReference>
<keyword evidence="3 8" id="KW-0812">Transmembrane</keyword>
<dbReference type="PANTHER" id="PTHR43791">
    <property type="entry name" value="PERMEASE-RELATED"/>
    <property type="match status" value="1"/>
</dbReference>
<dbReference type="InterPro" id="IPR036259">
    <property type="entry name" value="MFS_trans_sf"/>
</dbReference>
<evidence type="ECO:0000256" key="3">
    <source>
        <dbReference type="ARBA" id="ARBA00022692"/>
    </source>
</evidence>
<dbReference type="OrthoDB" id="6730379at2759"/>
<evidence type="ECO:0000256" key="7">
    <source>
        <dbReference type="SAM" id="MobiDB-lite"/>
    </source>
</evidence>
<feature type="transmembrane region" description="Helical" evidence="8">
    <location>
        <begin position="372"/>
        <end position="392"/>
    </location>
</feature>
<dbReference type="GO" id="GO:0016020">
    <property type="term" value="C:membrane"/>
    <property type="evidence" value="ECO:0007669"/>
    <property type="project" value="UniProtKB-SubCell"/>
</dbReference>
<evidence type="ECO:0000256" key="1">
    <source>
        <dbReference type="ARBA" id="ARBA00004141"/>
    </source>
</evidence>
<organism evidence="10 11">
    <name type="scientific">Elsinoe australis</name>
    <dbReference type="NCBI Taxonomy" id="40998"/>
    <lineage>
        <taxon>Eukaryota</taxon>
        <taxon>Fungi</taxon>
        <taxon>Dikarya</taxon>
        <taxon>Ascomycota</taxon>
        <taxon>Pezizomycotina</taxon>
        <taxon>Dothideomycetes</taxon>
        <taxon>Dothideomycetidae</taxon>
        <taxon>Myriangiales</taxon>
        <taxon>Elsinoaceae</taxon>
        <taxon>Elsinoe</taxon>
    </lineage>
</organism>
<dbReference type="InterPro" id="IPR020846">
    <property type="entry name" value="MFS_dom"/>
</dbReference>
<gene>
    <name evidence="10" type="ORF">B9Z65_3107</name>
</gene>
<feature type="transmembrane region" description="Helical" evidence="8">
    <location>
        <begin position="404"/>
        <end position="424"/>
    </location>
</feature>
<feature type="transmembrane region" description="Helical" evidence="8">
    <location>
        <begin position="308"/>
        <end position="332"/>
    </location>
</feature>
<dbReference type="FunFam" id="1.20.1250.20:FF:000064">
    <property type="entry name" value="MFS allantoate transporter"/>
    <property type="match status" value="1"/>
</dbReference>
<dbReference type="InterPro" id="IPR011701">
    <property type="entry name" value="MFS"/>
</dbReference>
<dbReference type="SUPFAM" id="SSF103473">
    <property type="entry name" value="MFS general substrate transporter"/>
    <property type="match status" value="1"/>
</dbReference>
<feature type="domain" description="Major facilitator superfamily (MFS) profile" evidence="9">
    <location>
        <begin position="80"/>
        <end position="493"/>
    </location>
</feature>
<accession>A0A2P7ZUE0</accession>
<comment type="similarity">
    <text evidence="6">Belongs to the major facilitator superfamily. Allantoate permease family.</text>
</comment>
<dbReference type="PROSITE" id="PS50850">
    <property type="entry name" value="MFS"/>
    <property type="match status" value="1"/>
</dbReference>
<feature type="transmembrane region" description="Helical" evidence="8">
    <location>
        <begin position="177"/>
        <end position="197"/>
    </location>
</feature>
<dbReference type="GO" id="GO:0022857">
    <property type="term" value="F:transmembrane transporter activity"/>
    <property type="evidence" value="ECO:0007669"/>
    <property type="project" value="InterPro"/>
</dbReference>
<evidence type="ECO:0000256" key="4">
    <source>
        <dbReference type="ARBA" id="ARBA00022989"/>
    </source>
</evidence>
<feature type="transmembrane region" description="Helical" evidence="8">
    <location>
        <begin position="145"/>
        <end position="165"/>
    </location>
</feature>
<feature type="transmembrane region" description="Helical" evidence="8">
    <location>
        <begin position="209"/>
        <end position="228"/>
    </location>
</feature>
<sequence length="533" mass="58278">MATTIEKHAEKASDSITPSPDNATDFEVAEVKSITLRDADEALTFLSNHPQSDEVAIQGQAILDDPVLHEKLLRKIDFTICPLLACVYFLQFLDKTTLSYTAIMGIRQDTHLVGQDYSNLSMLFYIGFLATEFPTQYLSQKIAKYSLYLSINIMIWGVVLMSHAATTSFAGLAVCRTLLGVFEACVAPILVMIIAMWYKKNEQGRRVSYFYVMNSLTQIVGGAVAYGASFASSKFASWRIFFIAIGAFTVVIGAMVGILLPDSPVKAKRFTDAEKVAALLRVRDNQSGTQNHVLKKEQVFETLKDPRVWLVALATMLSSIPNGGISNFSSILLTTFGYSSKTSLIMSMPSGAVGVITVLFTGWLSDKLRDRTTVMIVAITPTILGAALMIGLDPNGVPKNKAGLLGASFLTGTFGAAFMLLLAFNASNISGHTKKVTTNAITLVAFAVGNILGTQTFQAKQAPGYVSGKASIVACLSALIPVIVTLRWCNSRLNKKNQKNLQGLSEEDRQRLKEEWAWRDESDLKNPFFVYTK</sequence>
<dbReference type="Gene3D" id="1.20.1250.20">
    <property type="entry name" value="MFS general substrate transporter like domains"/>
    <property type="match status" value="2"/>
</dbReference>
<comment type="caution">
    <text evidence="10">The sequence shown here is derived from an EMBL/GenBank/DDBJ whole genome shotgun (WGS) entry which is preliminary data.</text>
</comment>
<evidence type="ECO:0000313" key="11">
    <source>
        <dbReference type="Proteomes" id="UP000243723"/>
    </source>
</evidence>
<evidence type="ECO:0000256" key="6">
    <source>
        <dbReference type="ARBA" id="ARBA00037968"/>
    </source>
</evidence>
<proteinExistence type="inferred from homology"/>
<comment type="subcellular location">
    <subcellularLocation>
        <location evidence="1">Membrane</location>
        <topology evidence="1">Multi-pass membrane protein</topology>
    </subcellularLocation>
</comment>
<feature type="transmembrane region" description="Helical" evidence="8">
    <location>
        <begin position="240"/>
        <end position="260"/>
    </location>
</feature>
<dbReference type="EMBL" id="NHZQ01000121">
    <property type="protein sequence ID" value="PSK51840.1"/>
    <property type="molecule type" value="Genomic_DNA"/>
</dbReference>
<reference evidence="10 11" key="1">
    <citation type="submission" date="2017-05" db="EMBL/GenBank/DDBJ databases">
        <title>Draft genome sequence of Elsinoe australis.</title>
        <authorList>
            <person name="Cheng Q."/>
        </authorList>
    </citation>
    <scope>NUCLEOTIDE SEQUENCE [LARGE SCALE GENOMIC DNA]</scope>
    <source>
        <strain evidence="10 11">NL1</strain>
    </source>
</reference>
<keyword evidence="5 8" id="KW-0472">Membrane</keyword>
<feature type="region of interest" description="Disordered" evidence="7">
    <location>
        <begin position="1"/>
        <end position="23"/>
    </location>
</feature>
<feature type="transmembrane region" description="Helical" evidence="8">
    <location>
        <begin position="344"/>
        <end position="365"/>
    </location>
</feature>
<keyword evidence="11" id="KW-1185">Reference proteome</keyword>
<feature type="transmembrane region" description="Helical" evidence="8">
    <location>
        <begin position="470"/>
        <end position="489"/>
    </location>
</feature>
<protein>
    <submittedName>
        <fullName evidence="10">High-affinity nicotinic acid transporter</fullName>
    </submittedName>
</protein>
<dbReference type="PANTHER" id="PTHR43791:SF1">
    <property type="entry name" value="ALLANTOATE PERMEASE"/>
    <property type="match status" value="1"/>
</dbReference>